<evidence type="ECO:0000256" key="1">
    <source>
        <dbReference type="SAM" id="Coils"/>
    </source>
</evidence>
<proteinExistence type="predicted"/>
<dbReference type="AlphaFoldDB" id="A0AAW1PBC5"/>
<dbReference type="EMBL" id="JALJOQ010000042">
    <property type="protein sequence ID" value="KAK9805753.1"/>
    <property type="molecule type" value="Genomic_DNA"/>
</dbReference>
<evidence type="ECO:0000313" key="3">
    <source>
        <dbReference type="EMBL" id="KAK9805753.1"/>
    </source>
</evidence>
<evidence type="ECO:0000313" key="4">
    <source>
        <dbReference type="Proteomes" id="UP001465755"/>
    </source>
</evidence>
<name>A0AAW1PBC5_9CHLO</name>
<accession>A0AAW1PBC5</accession>
<keyword evidence="1" id="KW-0175">Coiled coil</keyword>
<feature type="coiled-coil region" evidence="1">
    <location>
        <begin position="36"/>
        <end position="63"/>
    </location>
</feature>
<sequence length="491" mass="54389">MFSTFTCRRQHWLRTDRSSPHAKFLSTKTRARASAGRNYLQEEDRLKQELLDLEEERDTALVRGKAAAAKVLRLTEAAQQLLRQAELLVGAGDIAAARAHLEDKALVQDALAKAQERSAANMELALRLDTYIGKKESPATQAQPERDIDEAFLDLERSSLERLLHLDSQPGPSRSPEEPERPRTAPHTLNEANMPPAPTKDDTIPPESSTAGSLMPAISSAAHTDAADLPPWWQAGRRHVQQQRLRDSQNPALQALTEAQTSAAAGNLGKLLLRMSDLGRRRERDAIAALHYDRIAHSRTSASGRVLNPDGQLEANMRDLAKACLTSMANDEGLREHKAGEVQHSYWADRQLDKPLTPERAQGVVVELAELLQIAPWDASRCVAWVLGEQLAEEMAKEALHAEQTTASTVEPHWSATSLSSIRKWLSAFAPQLASKDLGRVQQCLEEEHRRRSISMRARKQLSLAYAKADPDPALSSTRVLNAILRLDALD</sequence>
<dbReference type="Proteomes" id="UP001465755">
    <property type="component" value="Unassembled WGS sequence"/>
</dbReference>
<reference evidence="3 4" key="1">
    <citation type="journal article" date="2024" name="Nat. Commun.">
        <title>Phylogenomics reveals the evolutionary origins of lichenization in chlorophyte algae.</title>
        <authorList>
            <person name="Puginier C."/>
            <person name="Libourel C."/>
            <person name="Otte J."/>
            <person name="Skaloud P."/>
            <person name="Haon M."/>
            <person name="Grisel S."/>
            <person name="Petersen M."/>
            <person name="Berrin J.G."/>
            <person name="Delaux P.M."/>
            <person name="Dal Grande F."/>
            <person name="Keller J."/>
        </authorList>
    </citation>
    <scope>NUCLEOTIDE SEQUENCE [LARGE SCALE GENOMIC DNA]</scope>
    <source>
        <strain evidence="3 4">SAG 2036</strain>
    </source>
</reference>
<protein>
    <submittedName>
        <fullName evidence="3">Uncharacterized protein</fullName>
    </submittedName>
</protein>
<evidence type="ECO:0000256" key="2">
    <source>
        <dbReference type="SAM" id="MobiDB-lite"/>
    </source>
</evidence>
<comment type="caution">
    <text evidence="3">The sequence shown here is derived from an EMBL/GenBank/DDBJ whole genome shotgun (WGS) entry which is preliminary data.</text>
</comment>
<organism evidence="3 4">
    <name type="scientific">Symbiochloris irregularis</name>
    <dbReference type="NCBI Taxonomy" id="706552"/>
    <lineage>
        <taxon>Eukaryota</taxon>
        <taxon>Viridiplantae</taxon>
        <taxon>Chlorophyta</taxon>
        <taxon>core chlorophytes</taxon>
        <taxon>Trebouxiophyceae</taxon>
        <taxon>Trebouxiales</taxon>
        <taxon>Trebouxiaceae</taxon>
        <taxon>Symbiochloris</taxon>
    </lineage>
</organism>
<keyword evidence="4" id="KW-1185">Reference proteome</keyword>
<feature type="region of interest" description="Disordered" evidence="2">
    <location>
        <begin position="164"/>
        <end position="213"/>
    </location>
</feature>
<gene>
    <name evidence="3" type="ORF">WJX73_005804</name>
</gene>